<feature type="transmembrane region" description="Helical" evidence="1">
    <location>
        <begin position="98"/>
        <end position="117"/>
    </location>
</feature>
<organism evidence="3 4">
    <name type="scientific">Bosea rubneri</name>
    <dbReference type="NCBI Taxonomy" id="3075434"/>
    <lineage>
        <taxon>Bacteria</taxon>
        <taxon>Pseudomonadati</taxon>
        <taxon>Pseudomonadota</taxon>
        <taxon>Alphaproteobacteria</taxon>
        <taxon>Hyphomicrobiales</taxon>
        <taxon>Boseaceae</taxon>
        <taxon>Bosea</taxon>
    </lineage>
</organism>
<evidence type="ECO:0000259" key="2">
    <source>
        <dbReference type="Pfam" id="PF00892"/>
    </source>
</evidence>
<keyword evidence="1" id="KW-0812">Transmembrane</keyword>
<dbReference type="InterPro" id="IPR000620">
    <property type="entry name" value="EamA_dom"/>
</dbReference>
<feature type="transmembrane region" description="Helical" evidence="1">
    <location>
        <begin position="204"/>
        <end position="227"/>
    </location>
</feature>
<comment type="caution">
    <text evidence="3">The sequence shown here is derived from an EMBL/GenBank/DDBJ whole genome shotgun (WGS) entry which is preliminary data.</text>
</comment>
<feature type="transmembrane region" description="Helical" evidence="1">
    <location>
        <begin position="179"/>
        <end position="198"/>
    </location>
</feature>
<feature type="transmembrane region" description="Helical" evidence="1">
    <location>
        <begin position="148"/>
        <end position="167"/>
    </location>
</feature>
<feature type="transmembrane region" description="Helical" evidence="1">
    <location>
        <begin position="260"/>
        <end position="278"/>
    </location>
</feature>
<reference evidence="3 4" key="1">
    <citation type="submission" date="2023-09" db="EMBL/GenBank/DDBJ databases">
        <title>Whole genome shotgun sequencing (WGS) of Bosea sp. ZW T0_25, isolated from stored onions (Allium cepa).</title>
        <authorList>
            <person name="Stoll D.A."/>
            <person name="Huch M."/>
        </authorList>
    </citation>
    <scope>NUCLEOTIDE SEQUENCE [LARGE SCALE GENOMIC DNA]</scope>
    <source>
        <strain evidence="3 4">ZW T0_25</strain>
    </source>
</reference>
<dbReference type="SUPFAM" id="SSF103481">
    <property type="entry name" value="Multidrug resistance efflux transporter EmrE"/>
    <property type="match status" value="2"/>
</dbReference>
<gene>
    <name evidence="3" type="ORF">RKE40_29475</name>
</gene>
<feature type="transmembrane region" description="Helical" evidence="1">
    <location>
        <begin position="73"/>
        <end position="92"/>
    </location>
</feature>
<name>A0ABU3SHY8_9HYPH</name>
<sequence>MTDNPLVAIGLILASTLFFAAGDVTAKLLTGSLPGLQVTWLRYVVFALLVVPTTLLIRGRSGLDTKSVGMQSLRGLAVAGSAVLFILGLTLLPVAENTAINFISPIFITALSIPLLGEKVGMRRWAAAAVGFAGVLIVVQPGGSGFSAAALLPIGAAMSWAVAAIVTRKMHAERPEVTLAWSAIIGLIVLSLGVPFVWKSIALHEIGIGVLMGLFSTVGHSLVILAFRKAQASVLAPFSYVQLASSSLLSFFLFAAVPQAMTFLGGAVIAASGLYTAHRERIRAKAGRNLRAV</sequence>
<keyword evidence="4" id="KW-1185">Reference proteome</keyword>
<dbReference type="PANTHER" id="PTHR22911:SF103">
    <property type="entry name" value="BLR2811 PROTEIN"/>
    <property type="match status" value="1"/>
</dbReference>
<feature type="domain" description="EamA" evidence="2">
    <location>
        <begin position="8"/>
        <end position="139"/>
    </location>
</feature>
<evidence type="ECO:0000256" key="1">
    <source>
        <dbReference type="SAM" id="Phobius"/>
    </source>
</evidence>
<protein>
    <submittedName>
        <fullName evidence="3">DMT family transporter</fullName>
    </submittedName>
</protein>
<dbReference type="InterPro" id="IPR037185">
    <property type="entry name" value="EmrE-like"/>
</dbReference>
<dbReference type="Pfam" id="PF00892">
    <property type="entry name" value="EamA"/>
    <property type="match status" value="2"/>
</dbReference>
<evidence type="ECO:0000313" key="3">
    <source>
        <dbReference type="EMBL" id="MDU0344022.1"/>
    </source>
</evidence>
<keyword evidence="1" id="KW-1133">Transmembrane helix</keyword>
<proteinExistence type="predicted"/>
<dbReference type="EMBL" id="JAWDID010000117">
    <property type="protein sequence ID" value="MDU0344022.1"/>
    <property type="molecule type" value="Genomic_DNA"/>
</dbReference>
<evidence type="ECO:0000313" key="4">
    <source>
        <dbReference type="Proteomes" id="UP001254257"/>
    </source>
</evidence>
<accession>A0ABU3SHY8</accession>
<dbReference type="PANTHER" id="PTHR22911">
    <property type="entry name" value="ACYL-MALONYL CONDENSING ENZYME-RELATED"/>
    <property type="match status" value="1"/>
</dbReference>
<feature type="transmembrane region" description="Helical" evidence="1">
    <location>
        <begin position="234"/>
        <end position="254"/>
    </location>
</feature>
<feature type="domain" description="EamA" evidence="2">
    <location>
        <begin position="149"/>
        <end position="272"/>
    </location>
</feature>
<feature type="transmembrane region" description="Helical" evidence="1">
    <location>
        <begin position="124"/>
        <end position="142"/>
    </location>
</feature>
<feature type="transmembrane region" description="Helical" evidence="1">
    <location>
        <begin position="38"/>
        <end position="57"/>
    </location>
</feature>
<keyword evidence="1" id="KW-0472">Membrane</keyword>
<dbReference type="RefSeq" id="WP_316021710.1">
    <property type="nucleotide sequence ID" value="NZ_JAWDID010000117.1"/>
</dbReference>
<dbReference type="Proteomes" id="UP001254257">
    <property type="component" value="Unassembled WGS sequence"/>
</dbReference>